<keyword evidence="2" id="KW-1185">Reference proteome</keyword>
<dbReference type="Proteomes" id="UP000053800">
    <property type="component" value="Unassembled WGS sequence"/>
</dbReference>
<proteinExistence type="predicted"/>
<protein>
    <submittedName>
        <fullName evidence="1">Uncharacterized protein</fullName>
    </submittedName>
</protein>
<evidence type="ECO:0000313" key="1">
    <source>
        <dbReference type="EMBL" id="KIR57607.1"/>
    </source>
</evidence>
<reference evidence="1 2" key="1">
    <citation type="submission" date="2015-01" db="EMBL/GenBank/DDBJ databases">
        <title>The Genome Sequence of Cryptococcus gattii CA1873.</title>
        <authorList>
            <consortium name="The Broad Institute Genomics Platform"/>
            <person name="Cuomo C."/>
            <person name="Litvintseva A."/>
            <person name="Chen Y."/>
            <person name="Heitman J."/>
            <person name="Sun S."/>
            <person name="Springer D."/>
            <person name="Dromer F."/>
            <person name="Young S."/>
            <person name="Zeng Q."/>
            <person name="Gargeya S."/>
            <person name="Abouelleil A."/>
            <person name="Alvarado L."/>
            <person name="Chapman S.B."/>
            <person name="Gainer-Dewar J."/>
            <person name="Goldberg J."/>
            <person name="Griggs A."/>
            <person name="Gujja S."/>
            <person name="Hansen M."/>
            <person name="Howarth C."/>
            <person name="Imamovic A."/>
            <person name="Larimer J."/>
            <person name="Murphy C."/>
            <person name="Naylor J."/>
            <person name="Pearson M."/>
            <person name="Priest M."/>
            <person name="Roberts A."/>
            <person name="Saif S."/>
            <person name="Shea T."/>
            <person name="Sykes S."/>
            <person name="Wortman J."/>
            <person name="Nusbaum C."/>
            <person name="Birren B."/>
        </authorList>
    </citation>
    <scope>NUCLEOTIDE SEQUENCE [LARGE SCALE GENOMIC DNA]</scope>
    <source>
        <strain evidence="1 2">CA1873</strain>
    </source>
</reference>
<gene>
    <name evidence="1" type="ORF">I314_06499</name>
</gene>
<organism evidence="1 2">
    <name type="scientific">Cryptococcus bacillisporus CA1873</name>
    <dbReference type="NCBI Taxonomy" id="1296111"/>
    <lineage>
        <taxon>Eukaryota</taxon>
        <taxon>Fungi</taxon>
        <taxon>Dikarya</taxon>
        <taxon>Basidiomycota</taxon>
        <taxon>Agaricomycotina</taxon>
        <taxon>Tremellomycetes</taxon>
        <taxon>Tremellales</taxon>
        <taxon>Cryptococcaceae</taxon>
        <taxon>Cryptococcus</taxon>
        <taxon>Cryptococcus gattii species complex</taxon>
    </lineage>
</organism>
<evidence type="ECO:0000313" key="2">
    <source>
        <dbReference type="Proteomes" id="UP000053800"/>
    </source>
</evidence>
<sequence length="37" mass="4413">MSRFFMGMYADNNDRVVWTRLQRITYAVEEVIKCGVL</sequence>
<name>A0ABR5B3C2_CRYGA</name>
<dbReference type="EMBL" id="KN848911">
    <property type="protein sequence ID" value="KIR57607.1"/>
    <property type="molecule type" value="Genomic_DNA"/>
</dbReference>
<feature type="non-terminal residue" evidence="1">
    <location>
        <position position="1"/>
    </location>
</feature>
<accession>A0ABR5B3C2</accession>